<reference evidence="5 6" key="1">
    <citation type="submission" date="2017-04" db="EMBL/GenBank/DDBJ databases">
        <authorList>
            <person name="Afonso C.L."/>
            <person name="Miller P.J."/>
            <person name="Scott M.A."/>
            <person name="Spackman E."/>
            <person name="Goraichik I."/>
            <person name="Dimitrov K.M."/>
            <person name="Suarez D.L."/>
            <person name="Swayne D.E."/>
        </authorList>
    </citation>
    <scope>NUCLEOTIDE SEQUENCE [LARGE SCALE GENOMIC DNA]</scope>
    <source>
        <strain evidence="5 6">CGMCC 1.10972</strain>
    </source>
</reference>
<evidence type="ECO:0000256" key="1">
    <source>
        <dbReference type="ARBA" id="ARBA00011738"/>
    </source>
</evidence>
<dbReference type="AlphaFoldDB" id="A0A1W2E520"/>
<organism evidence="5 6">
    <name type="scientific">Fulvimarina manganoxydans</name>
    <dbReference type="NCBI Taxonomy" id="937218"/>
    <lineage>
        <taxon>Bacteria</taxon>
        <taxon>Pseudomonadati</taxon>
        <taxon>Pseudomonadota</taxon>
        <taxon>Alphaproteobacteria</taxon>
        <taxon>Hyphomicrobiales</taxon>
        <taxon>Aurantimonadaceae</taxon>
        <taxon>Fulvimarina</taxon>
    </lineage>
</organism>
<dbReference type="Pfam" id="PF04115">
    <property type="entry name" value="Ureidogly_lyase"/>
    <property type="match status" value="1"/>
</dbReference>
<dbReference type="GO" id="GO:0050385">
    <property type="term" value="F:ureidoglycolate lyase activity"/>
    <property type="evidence" value="ECO:0007669"/>
    <property type="project" value="UniProtKB-EC"/>
</dbReference>
<dbReference type="InterPro" id="IPR011051">
    <property type="entry name" value="RmlC_Cupin_sf"/>
</dbReference>
<proteinExistence type="predicted"/>
<dbReference type="GO" id="GO:0004848">
    <property type="term" value="F:ureidoglycolate hydrolase activity"/>
    <property type="evidence" value="ECO:0007669"/>
    <property type="project" value="InterPro"/>
</dbReference>
<dbReference type="GO" id="GO:0006144">
    <property type="term" value="P:purine nucleobase metabolic process"/>
    <property type="evidence" value="ECO:0007669"/>
    <property type="project" value="UniProtKB-KW"/>
</dbReference>
<dbReference type="Gene3D" id="2.60.120.480">
    <property type="entry name" value="Ureidoglycolate hydrolase"/>
    <property type="match status" value="1"/>
</dbReference>
<dbReference type="PANTHER" id="PTHR21221">
    <property type="entry name" value="UREIDOGLYCOLATE HYDROLASE"/>
    <property type="match status" value="1"/>
</dbReference>
<keyword evidence="3 5" id="KW-0456">Lyase</keyword>
<keyword evidence="6" id="KW-1185">Reference proteome</keyword>
<evidence type="ECO:0000313" key="5">
    <source>
        <dbReference type="EMBL" id="SMD04567.1"/>
    </source>
</evidence>
<comment type="catalytic activity">
    <reaction evidence="4">
        <text>(S)-ureidoglycolate = urea + glyoxylate</text>
        <dbReference type="Rhea" id="RHEA:11304"/>
        <dbReference type="ChEBI" id="CHEBI:16199"/>
        <dbReference type="ChEBI" id="CHEBI:36655"/>
        <dbReference type="ChEBI" id="CHEBI:57296"/>
        <dbReference type="EC" id="4.3.2.3"/>
    </reaction>
</comment>
<evidence type="ECO:0000256" key="3">
    <source>
        <dbReference type="ARBA" id="ARBA00023239"/>
    </source>
</evidence>
<dbReference type="InterPro" id="IPR047233">
    <property type="entry name" value="UAH_cupin"/>
</dbReference>
<dbReference type="GO" id="GO:0000256">
    <property type="term" value="P:allantoin catabolic process"/>
    <property type="evidence" value="ECO:0007669"/>
    <property type="project" value="InterPro"/>
</dbReference>
<evidence type="ECO:0000313" key="6">
    <source>
        <dbReference type="Proteomes" id="UP000192656"/>
    </source>
</evidence>
<dbReference type="SUPFAM" id="SSF51182">
    <property type="entry name" value="RmlC-like cupins"/>
    <property type="match status" value="1"/>
</dbReference>
<dbReference type="NCBIfam" id="NF009932">
    <property type="entry name" value="PRK13395.1"/>
    <property type="match status" value="1"/>
</dbReference>
<evidence type="ECO:0000256" key="4">
    <source>
        <dbReference type="ARBA" id="ARBA00047684"/>
    </source>
</evidence>
<dbReference type="NCBIfam" id="NF002952">
    <property type="entry name" value="PRK03606.2-3"/>
    <property type="match status" value="1"/>
</dbReference>
<sequence>MTRTVIAQPLTAEAFAPFGDVLGVSGSPDKIINAGRCGRFHDRARLDFGPEGRAGISIFESKAVAFPVEVDLVERHPEGSQAFVSMTGHHFLVVAAPDEGGRPGTPQAFVAAVGQGINFHRGTWHGVLTPLHEPGLFAVIDRIGETPNLEEYRFETPYRVEPGPDVVEAGLIEAS</sequence>
<dbReference type="OrthoDB" id="9804602at2"/>
<keyword evidence="2" id="KW-0659">Purine metabolism</keyword>
<accession>A0A1W2E520</accession>
<dbReference type="STRING" id="937218.SAMN06297251_1211"/>
<comment type="subunit">
    <text evidence="1">Homodimer.</text>
</comment>
<dbReference type="InterPro" id="IPR024060">
    <property type="entry name" value="Ureidoglycolate_lyase_dom_sf"/>
</dbReference>
<dbReference type="RefSeq" id="WP_084411910.1">
    <property type="nucleotide sequence ID" value="NZ_FWXR01000021.1"/>
</dbReference>
<name>A0A1W2E520_9HYPH</name>
<protein>
    <submittedName>
        <fullName evidence="5">Ureidoglycolate lyase</fullName>
    </submittedName>
</protein>
<dbReference type="CDD" id="cd20298">
    <property type="entry name" value="cupin_UAH"/>
    <property type="match status" value="1"/>
</dbReference>
<dbReference type="Proteomes" id="UP000192656">
    <property type="component" value="Unassembled WGS sequence"/>
</dbReference>
<gene>
    <name evidence="5" type="ORF">SAMN06297251_1211</name>
</gene>
<evidence type="ECO:0000256" key="2">
    <source>
        <dbReference type="ARBA" id="ARBA00022631"/>
    </source>
</evidence>
<dbReference type="EMBL" id="FWXR01000021">
    <property type="protein sequence ID" value="SMD04567.1"/>
    <property type="molecule type" value="Genomic_DNA"/>
</dbReference>
<dbReference type="InterPro" id="IPR007247">
    <property type="entry name" value="Ureidogly_lyase"/>
</dbReference>
<dbReference type="PANTHER" id="PTHR21221:SF1">
    <property type="entry name" value="UREIDOGLYCOLATE LYASE"/>
    <property type="match status" value="1"/>
</dbReference>